<gene>
    <name evidence="3" type="ordered locus">KNP414_00874</name>
</gene>
<dbReference type="Pfam" id="PF00395">
    <property type="entry name" value="SLH"/>
    <property type="match status" value="3"/>
</dbReference>
<dbReference type="Proteomes" id="UP000006620">
    <property type="component" value="Chromosome"/>
</dbReference>
<sequence length="1098" mass="116669">MNILRDELKKTRDGYVITIYLSEDRAEFAKELGDNPEQQRELQKDVESYVRKKYPNLKVTTAKVLLGGLLISTIPLGGQAQAATPTGGPKDIDKSSSWAQTAIWNLVDKKIIEGDEQGNFNPQGTMTRDAFTAMLVRALVPADQMVTPETPTFKDIPKDHWAYAYVETAVAKGLVNGTTDTTFSPTDNVTREQMATIFVRALNVPADELKGMGDKLTFTDAGSIADYAKDAVGYAVSKGLMQGTSDTTFDPGKNATREQVAVVMDRYLTGGVVTPPTEQTGKVSVSEAKATGVQTVTVTFNRDVTDAEKATLALTKGNVAVATTAKWSDDKKSAVLTLTDTRLSAGTYTVTLGGLAADAVEKTTAEFTAENETVSKIEFVNANDTIAKGDKVLINIKASNQYGENASFSSAAYTVYSDDAAGAQLKKLDNGELQLSLNTSSEDFKSGISVVPVNIYHTDTRVTATKNFKVGTDAFISKVELGTVKYSTGGDSISGKGETATVDLLQYDQYGNIMDKDSVNAEDINITVTPYEENLNHEIGDFNNDDVTDIRFSLANNVDRTGDFTFNVYSQAGTATGTIKVSSTKLATKVEIGDMNNVIAAGDEDAYIPIIAYDAAGNKLTTEDLISDENAVGINGEDPQITFSVAGATSHGIQTTGEHKGMLKLTDINDSSQGVVTVTAMIATPNANSVATKSYTLQDARIPDTIKVKKDVAKKILPGADSKFEYLVYDQYGQELDTIQQVDNNGNVDTTNGYKYRVVVEHNLADPAVPGFTLTDAAGAPIANGAAYTGDIEGFNDENKLALSSTTFTAGTKANLEVRLEKAKLSGANAGDEFTQIAKVTRDVEVVAAEADLNYTLESIGDVYAAIDSDSLVDAQYVDTSVSLTETNLTAFGATAQKSPLDNKLAKEVEITATDAAGDKVALPDNIKAISTDNPAIAQAKVDEDGTAYIIGNQAGTAKVSVSFLNNEGETVVKNFSVNVKADAITSTKLEAGESEATIADRANPGIAFDLMNLKITDNYGITYENENKIGGDKDAAKYNHLFGTTFGISNVKSNGADNQVSVDQYGRLTVGANVTGFELTATTAAGLSATTSIIVAP</sequence>
<feature type="domain" description="SLH" evidence="2">
    <location>
        <begin position="215"/>
        <end position="278"/>
    </location>
</feature>
<keyword evidence="1" id="KW-0732">Signal</keyword>
<dbReference type="HOGENOM" id="CLU_299130_0_0_9"/>
<dbReference type="PANTHER" id="PTHR43308">
    <property type="entry name" value="OUTER MEMBRANE PROTEIN ALPHA-RELATED"/>
    <property type="match status" value="1"/>
</dbReference>
<reference evidence="4" key="1">
    <citation type="submission" date="2011-06" db="EMBL/GenBank/DDBJ databases">
        <title>Complete genome sequence of Paenibacillus mucilaginosus KNP414.</title>
        <authorList>
            <person name="Wang J."/>
            <person name="Hu S."/>
            <person name="Hu X."/>
            <person name="Zhang B."/>
            <person name="Dong D."/>
            <person name="Zhang S."/>
            <person name="Zhao K."/>
            <person name="Wu D."/>
        </authorList>
    </citation>
    <scope>NUCLEOTIDE SEQUENCE [LARGE SCALE GENOMIC DNA]</scope>
    <source>
        <strain evidence="4">KNP414</strain>
    </source>
</reference>
<dbReference type="InterPro" id="IPR032789">
    <property type="entry name" value="T2SS-T3SS_pil_N"/>
</dbReference>
<dbReference type="PROSITE" id="PS51272">
    <property type="entry name" value="SLH"/>
    <property type="match status" value="3"/>
</dbReference>
<dbReference type="Gene3D" id="2.60.40.1220">
    <property type="match status" value="1"/>
</dbReference>
<reference evidence="3 4" key="2">
    <citation type="journal article" date="2013" name="Genome Announc.">
        <title>Genome Sequence of Growth-Improving Paenibacillus mucilaginosus Strain KNP414.</title>
        <authorList>
            <person name="Lu J.J."/>
            <person name="Wang J.F."/>
            <person name="Hu X.F."/>
        </authorList>
    </citation>
    <scope>NUCLEOTIDE SEQUENCE [LARGE SCALE GENOMIC DNA]</scope>
    <source>
        <strain evidence="3 4">KNP414</strain>
    </source>
</reference>
<dbReference type="AlphaFoldDB" id="F8F4S2"/>
<feature type="domain" description="SLH" evidence="2">
    <location>
        <begin position="149"/>
        <end position="212"/>
    </location>
</feature>
<feature type="domain" description="SLH" evidence="2">
    <location>
        <begin position="86"/>
        <end position="148"/>
    </location>
</feature>
<proteinExistence type="predicted"/>
<dbReference type="PATRIC" id="fig|1036673.3.peg.778"/>
<name>F8F4S2_PAEMK</name>
<protein>
    <submittedName>
        <fullName evidence="3">Endoglucanase</fullName>
    </submittedName>
</protein>
<accession>F8F4S2</accession>
<evidence type="ECO:0000259" key="2">
    <source>
        <dbReference type="PROSITE" id="PS51272"/>
    </source>
</evidence>
<dbReference type="InterPro" id="IPR051465">
    <property type="entry name" value="Cell_Envelope_Struct_Comp"/>
</dbReference>
<dbReference type="Pfam" id="PF13629">
    <property type="entry name" value="T2SS-T3SS_pil_N"/>
    <property type="match status" value="1"/>
</dbReference>
<evidence type="ECO:0000313" key="4">
    <source>
        <dbReference type="Proteomes" id="UP000006620"/>
    </source>
</evidence>
<evidence type="ECO:0000256" key="1">
    <source>
        <dbReference type="ARBA" id="ARBA00022729"/>
    </source>
</evidence>
<dbReference type="EMBL" id="CP002869">
    <property type="protein sequence ID" value="AEI39464.1"/>
    <property type="molecule type" value="Genomic_DNA"/>
</dbReference>
<organism evidence="3 4">
    <name type="scientific">Paenibacillus mucilaginosus (strain KNP414)</name>
    <dbReference type="NCBI Taxonomy" id="1036673"/>
    <lineage>
        <taxon>Bacteria</taxon>
        <taxon>Bacillati</taxon>
        <taxon>Bacillota</taxon>
        <taxon>Bacilli</taxon>
        <taxon>Bacillales</taxon>
        <taxon>Paenibacillaceae</taxon>
        <taxon>Paenibacillus</taxon>
    </lineage>
</organism>
<dbReference type="InterPro" id="IPR014755">
    <property type="entry name" value="Cu-Rt/internalin_Ig-like"/>
</dbReference>
<evidence type="ECO:0000313" key="3">
    <source>
        <dbReference type="EMBL" id="AEI39464.1"/>
    </source>
</evidence>
<dbReference type="PANTHER" id="PTHR43308:SF5">
    <property type="entry name" value="S-LAYER PROTEIN _ PEPTIDOGLYCAN ENDO-BETA-N-ACETYLGLUCOSAMINIDASE"/>
    <property type="match status" value="1"/>
</dbReference>
<dbReference type="InterPro" id="IPR001119">
    <property type="entry name" value="SLH_dom"/>
</dbReference>
<dbReference type="KEGG" id="pms:KNP414_00874"/>
<dbReference type="RefSeq" id="WP_013914628.1">
    <property type="nucleotide sequence ID" value="NC_015690.1"/>
</dbReference>